<accession>A0A0P8XUG9</accession>
<dbReference type="SUPFAM" id="SSF54637">
    <property type="entry name" value="Thioesterase/thiol ester dehydrase-isomerase"/>
    <property type="match status" value="1"/>
</dbReference>
<evidence type="ECO:0000313" key="4">
    <source>
        <dbReference type="EMBL" id="KPU78277.1"/>
    </source>
</evidence>
<dbReference type="InParanoid" id="A0A0P8XUG9"/>
<proteinExistence type="inferred from homology"/>
<feature type="domain" description="Thioesterase" evidence="3">
    <location>
        <begin position="55"/>
        <end position="127"/>
    </location>
</feature>
<dbReference type="NCBIfam" id="TIGR00369">
    <property type="entry name" value="unchar_dom_1"/>
    <property type="match status" value="1"/>
</dbReference>
<dbReference type="CDD" id="cd03443">
    <property type="entry name" value="PaaI_thioesterase"/>
    <property type="match status" value="1"/>
</dbReference>
<dbReference type="InterPro" id="IPR039298">
    <property type="entry name" value="ACOT13"/>
</dbReference>
<dbReference type="PANTHER" id="PTHR21660">
    <property type="entry name" value="THIOESTERASE SUPERFAMILY MEMBER-RELATED"/>
    <property type="match status" value="1"/>
</dbReference>
<keyword evidence="5" id="KW-1185">Reference proteome</keyword>
<dbReference type="AlphaFoldDB" id="A0A0P8XUG9"/>
<gene>
    <name evidence="4" type="primary">Dana\GF28163</name>
    <name evidence="4" type="ORF">GF28163</name>
</gene>
<dbReference type="InterPro" id="IPR029069">
    <property type="entry name" value="HotDog_dom_sf"/>
</dbReference>
<dbReference type="EMBL" id="CH902618">
    <property type="protein sequence ID" value="KPU78277.1"/>
    <property type="molecule type" value="Genomic_DNA"/>
</dbReference>
<dbReference type="Proteomes" id="UP000007801">
    <property type="component" value="Unassembled WGS sequence"/>
</dbReference>
<dbReference type="STRING" id="7217.A0A0P8XUG9"/>
<dbReference type="OrthoDB" id="46529at2759"/>
<sequence length="145" mass="15200">MAAKKAGTELVKSLAEFAGNSKGFDRIMKMIKITAGGDGRVVGEFTVGPEHLNLGGTLHGGLTASIVDNITTYALMSKGAHPGVTANLNVSYMAPARVGDLVEIEATTIRAGKTMAYLDCVLRLKADGKILAKGGQTKYINFAKE</sequence>
<dbReference type="GO" id="GO:0047617">
    <property type="term" value="F:fatty acyl-CoA hydrolase activity"/>
    <property type="evidence" value="ECO:0007669"/>
    <property type="project" value="InterPro"/>
</dbReference>
<dbReference type="SMR" id="A0A0P8XUG9"/>
<protein>
    <recommendedName>
        <fullName evidence="3">Thioesterase domain-containing protein</fullName>
    </recommendedName>
</protein>
<dbReference type="Gene3D" id="3.10.129.10">
    <property type="entry name" value="Hotdog Thioesterase"/>
    <property type="match status" value="1"/>
</dbReference>
<dbReference type="InterPro" id="IPR003736">
    <property type="entry name" value="PAAI_dom"/>
</dbReference>
<dbReference type="KEGG" id="dan:26515572"/>
<dbReference type="FunFam" id="3.10.129.10:FF:000033">
    <property type="entry name" value="acyl-coenzyme A thioesterase 13"/>
    <property type="match status" value="1"/>
</dbReference>
<dbReference type="FunCoup" id="A0A0P8XUG9">
    <property type="interactions" value="725"/>
</dbReference>
<evidence type="ECO:0000259" key="3">
    <source>
        <dbReference type="Pfam" id="PF03061"/>
    </source>
</evidence>
<reference evidence="4 5" key="1">
    <citation type="journal article" date="2007" name="Nature">
        <title>Evolution of genes and genomes on the Drosophila phylogeny.</title>
        <authorList>
            <consortium name="Drosophila 12 Genomes Consortium"/>
            <person name="Clark A.G."/>
            <person name="Eisen M.B."/>
            <person name="Smith D.R."/>
            <person name="Bergman C.M."/>
            <person name="Oliver B."/>
            <person name="Markow T.A."/>
            <person name="Kaufman T.C."/>
            <person name="Kellis M."/>
            <person name="Gelbart W."/>
            <person name="Iyer V.N."/>
            <person name="Pollard D.A."/>
            <person name="Sackton T.B."/>
            <person name="Larracuente A.M."/>
            <person name="Singh N.D."/>
            <person name="Abad J.P."/>
            <person name="Abt D.N."/>
            <person name="Adryan B."/>
            <person name="Aguade M."/>
            <person name="Akashi H."/>
            <person name="Anderson W.W."/>
            <person name="Aquadro C.F."/>
            <person name="Ardell D.H."/>
            <person name="Arguello R."/>
            <person name="Artieri C.G."/>
            <person name="Barbash D.A."/>
            <person name="Barker D."/>
            <person name="Barsanti P."/>
            <person name="Batterham P."/>
            <person name="Batzoglou S."/>
            <person name="Begun D."/>
            <person name="Bhutkar A."/>
            <person name="Blanco E."/>
            <person name="Bosak S.A."/>
            <person name="Bradley R.K."/>
            <person name="Brand A.D."/>
            <person name="Brent M.R."/>
            <person name="Brooks A.N."/>
            <person name="Brown R.H."/>
            <person name="Butlin R.K."/>
            <person name="Caggese C."/>
            <person name="Calvi B.R."/>
            <person name="Bernardo de Carvalho A."/>
            <person name="Caspi A."/>
            <person name="Castrezana S."/>
            <person name="Celniker S.E."/>
            <person name="Chang J.L."/>
            <person name="Chapple C."/>
            <person name="Chatterji S."/>
            <person name="Chinwalla A."/>
            <person name="Civetta A."/>
            <person name="Clifton S.W."/>
            <person name="Comeron J.M."/>
            <person name="Costello J.C."/>
            <person name="Coyne J.A."/>
            <person name="Daub J."/>
            <person name="David R.G."/>
            <person name="Delcher A.L."/>
            <person name="Delehaunty K."/>
            <person name="Do C.B."/>
            <person name="Ebling H."/>
            <person name="Edwards K."/>
            <person name="Eickbush T."/>
            <person name="Evans J.D."/>
            <person name="Filipski A."/>
            <person name="Findeiss S."/>
            <person name="Freyhult E."/>
            <person name="Fulton L."/>
            <person name="Fulton R."/>
            <person name="Garcia A.C."/>
            <person name="Gardiner A."/>
            <person name="Garfield D.A."/>
            <person name="Garvin B.E."/>
            <person name="Gibson G."/>
            <person name="Gilbert D."/>
            <person name="Gnerre S."/>
            <person name="Godfrey J."/>
            <person name="Good R."/>
            <person name="Gotea V."/>
            <person name="Gravely B."/>
            <person name="Greenberg A.J."/>
            <person name="Griffiths-Jones S."/>
            <person name="Gross S."/>
            <person name="Guigo R."/>
            <person name="Gustafson E.A."/>
            <person name="Haerty W."/>
            <person name="Hahn M.W."/>
            <person name="Halligan D.L."/>
            <person name="Halpern A.L."/>
            <person name="Halter G.M."/>
            <person name="Han M.V."/>
            <person name="Heger A."/>
            <person name="Hillier L."/>
            <person name="Hinrichs A.S."/>
            <person name="Holmes I."/>
            <person name="Hoskins R.A."/>
            <person name="Hubisz M.J."/>
            <person name="Hultmark D."/>
            <person name="Huntley M.A."/>
            <person name="Jaffe D.B."/>
            <person name="Jagadeeshan S."/>
            <person name="Jeck W.R."/>
            <person name="Johnson J."/>
            <person name="Jones C.D."/>
            <person name="Jordan W.C."/>
            <person name="Karpen G.H."/>
            <person name="Kataoka E."/>
            <person name="Keightley P.D."/>
            <person name="Kheradpour P."/>
            <person name="Kirkness E.F."/>
            <person name="Koerich L.B."/>
            <person name="Kristiansen K."/>
            <person name="Kudrna D."/>
            <person name="Kulathinal R.J."/>
            <person name="Kumar S."/>
            <person name="Kwok R."/>
            <person name="Lander E."/>
            <person name="Langley C.H."/>
            <person name="Lapoint R."/>
            <person name="Lazzaro B.P."/>
            <person name="Lee S.J."/>
            <person name="Levesque L."/>
            <person name="Li R."/>
            <person name="Lin C.F."/>
            <person name="Lin M.F."/>
            <person name="Lindblad-Toh K."/>
            <person name="Llopart A."/>
            <person name="Long M."/>
            <person name="Low L."/>
            <person name="Lozovsky E."/>
            <person name="Lu J."/>
            <person name="Luo M."/>
            <person name="Machado C.A."/>
            <person name="Makalowski W."/>
            <person name="Marzo M."/>
            <person name="Matsuda M."/>
            <person name="Matzkin L."/>
            <person name="McAllister B."/>
            <person name="McBride C.S."/>
            <person name="McKernan B."/>
            <person name="McKernan K."/>
            <person name="Mendez-Lago M."/>
            <person name="Minx P."/>
            <person name="Mollenhauer M.U."/>
            <person name="Montooth K."/>
            <person name="Mount S.M."/>
            <person name="Mu X."/>
            <person name="Myers E."/>
            <person name="Negre B."/>
            <person name="Newfeld S."/>
            <person name="Nielsen R."/>
            <person name="Noor M.A."/>
            <person name="O'Grady P."/>
            <person name="Pachter L."/>
            <person name="Papaceit M."/>
            <person name="Parisi M.J."/>
            <person name="Parisi M."/>
            <person name="Parts L."/>
            <person name="Pedersen J.S."/>
            <person name="Pesole G."/>
            <person name="Phillippy A.M."/>
            <person name="Ponting C.P."/>
            <person name="Pop M."/>
            <person name="Porcelli D."/>
            <person name="Powell J.R."/>
            <person name="Prohaska S."/>
            <person name="Pruitt K."/>
            <person name="Puig M."/>
            <person name="Quesneville H."/>
            <person name="Ram K.R."/>
            <person name="Rand D."/>
            <person name="Rasmussen M.D."/>
            <person name="Reed L.K."/>
            <person name="Reenan R."/>
            <person name="Reily A."/>
            <person name="Remington K.A."/>
            <person name="Rieger T.T."/>
            <person name="Ritchie M.G."/>
            <person name="Robin C."/>
            <person name="Rogers Y.H."/>
            <person name="Rohde C."/>
            <person name="Rozas J."/>
            <person name="Rubenfield M.J."/>
            <person name="Ruiz A."/>
            <person name="Russo S."/>
            <person name="Salzberg S.L."/>
            <person name="Sanchez-Gracia A."/>
            <person name="Saranga D.J."/>
            <person name="Sato H."/>
            <person name="Schaeffer S.W."/>
            <person name="Schatz M.C."/>
            <person name="Schlenke T."/>
            <person name="Schwartz R."/>
            <person name="Segarra C."/>
            <person name="Singh R.S."/>
            <person name="Sirot L."/>
            <person name="Sirota M."/>
            <person name="Sisneros N.B."/>
            <person name="Smith C.D."/>
            <person name="Smith T.F."/>
            <person name="Spieth J."/>
            <person name="Stage D.E."/>
            <person name="Stark A."/>
            <person name="Stephan W."/>
            <person name="Strausberg R.L."/>
            <person name="Strempel S."/>
            <person name="Sturgill D."/>
            <person name="Sutton G."/>
            <person name="Sutton G.G."/>
            <person name="Tao W."/>
            <person name="Teichmann S."/>
            <person name="Tobari Y.N."/>
            <person name="Tomimura Y."/>
            <person name="Tsolas J.M."/>
            <person name="Valente V.L."/>
            <person name="Venter E."/>
            <person name="Venter J.C."/>
            <person name="Vicario S."/>
            <person name="Vieira F.G."/>
            <person name="Vilella A.J."/>
            <person name="Villasante A."/>
            <person name="Walenz B."/>
            <person name="Wang J."/>
            <person name="Wasserman M."/>
            <person name="Watts T."/>
            <person name="Wilson D."/>
            <person name="Wilson R.K."/>
            <person name="Wing R.A."/>
            <person name="Wolfner M.F."/>
            <person name="Wong A."/>
            <person name="Wong G.K."/>
            <person name="Wu C.I."/>
            <person name="Wu G."/>
            <person name="Yamamoto D."/>
            <person name="Yang H.P."/>
            <person name="Yang S.P."/>
            <person name="Yorke J.A."/>
            <person name="Yoshida K."/>
            <person name="Zdobnov E."/>
            <person name="Zhang P."/>
            <person name="Zhang Y."/>
            <person name="Zimin A.V."/>
            <person name="Baldwin J."/>
            <person name="Abdouelleil A."/>
            <person name="Abdulkadir J."/>
            <person name="Abebe A."/>
            <person name="Abera B."/>
            <person name="Abreu J."/>
            <person name="Acer S.C."/>
            <person name="Aftuck L."/>
            <person name="Alexander A."/>
            <person name="An P."/>
            <person name="Anderson E."/>
            <person name="Anderson S."/>
            <person name="Arachi H."/>
            <person name="Azer M."/>
            <person name="Bachantsang P."/>
            <person name="Barry A."/>
            <person name="Bayul T."/>
            <person name="Berlin A."/>
            <person name="Bessette D."/>
            <person name="Bloom T."/>
            <person name="Blye J."/>
            <person name="Boguslavskiy L."/>
            <person name="Bonnet C."/>
            <person name="Boukhgalter B."/>
            <person name="Bourzgui I."/>
            <person name="Brown A."/>
            <person name="Cahill P."/>
            <person name="Channer S."/>
            <person name="Cheshatsang Y."/>
            <person name="Chuda L."/>
            <person name="Citroen M."/>
            <person name="Collymore A."/>
            <person name="Cooke P."/>
            <person name="Costello M."/>
            <person name="D'Aco K."/>
            <person name="Daza R."/>
            <person name="De Haan G."/>
            <person name="DeGray S."/>
            <person name="DeMaso C."/>
            <person name="Dhargay N."/>
            <person name="Dooley K."/>
            <person name="Dooley E."/>
            <person name="Doricent M."/>
            <person name="Dorje P."/>
            <person name="Dorjee K."/>
            <person name="Dupes A."/>
            <person name="Elong R."/>
            <person name="Falk J."/>
            <person name="Farina A."/>
            <person name="Faro S."/>
            <person name="Ferguson D."/>
            <person name="Fisher S."/>
            <person name="Foley C.D."/>
            <person name="Franke A."/>
            <person name="Friedrich D."/>
            <person name="Gadbois L."/>
            <person name="Gearin G."/>
            <person name="Gearin C.R."/>
            <person name="Giannoukos G."/>
            <person name="Goode T."/>
            <person name="Graham J."/>
            <person name="Grandbois E."/>
            <person name="Grewal S."/>
            <person name="Gyaltsen K."/>
            <person name="Hafez N."/>
            <person name="Hagos B."/>
            <person name="Hall J."/>
            <person name="Henson C."/>
            <person name="Hollinger A."/>
            <person name="Honan T."/>
            <person name="Huard M.D."/>
            <person name="Hughes L."/>
            <person name="Hurhula B."/>
            <person name="Husby M.E."/>
            <person name="Kamat A."/>
            <person name="Kanga B."/>
            <person name="Kashin S."/>
            <person name="Khazanovich D."/>
            <person name="Kisner P."/>
            <person name="Lance K."/>
            <person name="Lara M."/>
            <person name="Lee W."/>
            <person name="Lennon N."/>
            <person name="Letendre F."/>
            <person name="LeVine R."/>
            <person name="Lipovsky A."/>
            <person name="Liu X."/>
            <person name="Liu J."/>
            <person name="Liu S."/>
            <person name="Lokyitsang T."/>
            <person name="Lokyitsang Y."/>
            <person name="Lubonja R."/>
            <person name="Lui A."/>
            <person name="MacDonald P."/>
            <person name="Magnisalis V."/>
            <person name="Maru K."/>
            <person name="Matthews C."/>
            <person name="McCusker W."/>
            <person name="McDonough S."/>
            <person name="Mehta T."/>
            <person name="Meldrim J."/>
            <person name="Meneus L."/>
            <person name="Mihai O."/>
            <person name="Mihalev A."/>
            <person name="Mihova T."/>
            <person name="Mittelman R."/>
            <person name="Mlenga V."/>
            <person name="Montmayeur A."/>
            <person name="Mulrain L."/>
            <person name="Navidi A."/>
            <person name="Naylor J."/>
            <person name="Negash T."/>
            <person name="Nguyen T."/>
            <person name="Nguyen N."/>
            <person name="Nicol R."/>
            <person name="Norbu C."/>
            <person name="Norbu N."/>
            <person name="Novod N."/>
            <person name="O'Neill B."/>
            <person name="Osman S."/>
            <person name="Markiewicz E."/>
            <person name="Oyono O.L."/>
            <person name="Patti C."/>
            <person name="Phunkhang P."/>
            <person name="Pierre F."/>
            <person name="Priest M."/>
            <person name="Raghuraman S."/>
            <person name="Rege F."/>
            <person name="Reyes R."/>
            <person name="Rise C."/>
            <person name="Rogov P."/>
            <person name="Ross K."/>
            <person name="Ryan E."/>
            <person name="Settipalli S."/>
            <person name="Shea T."/>
            <person name="Sherpa N."/>
            <person name="Shi L."/>
            <person name="Shih D."/>
            <person name="Sparrow T."/>
            <person name="Spaulding J."/>
            <person name="Stalker J."/>
            <person name="Stange-Thomann N."/>
            <person name="Stavropoulos S."/>
            <person name="Stone C."/>
            <person name="Strader C."/>
            <person name="Tesfaye S."/>
            <person name="Thomson T."/>
            <person name="Thoulutsang Y."/>
            <person name="Thoulutsang D."/>
            <person name="Topham K."/>
            <person name="Topping I."/>
            <person name="Tsamla T."/>
            <person name="Vassiliev H."/>
            <person name="Vo A."/>
            <person name="Wangchuk T."/>
            <person name="Wangdi T."/>
            <person name="Weiand M."/>
            <person name="Wilkinson J."/>
            <person name="Wilson A."/>
            <person name="Yadav S."/>
            <person name="Young G."/>
            <person name="Yu Q."/>
            <person name="Zembek L."/>
            <person name="Zhong D."/>
            <person name="Zimmer A."/>
            <person name="Zwirko Z."/>
            <person name="Jaffe D.B."/>
            <person name="Alvarez P."/>
            <person name="Brockman W."/>
            <person name="Butler J."/>
            <person name="Chin C."/>
            <person name="Gnerre S."/>
            <person name="Grabherr M."/>
            <person name="Kleber M."/>
            <person name="Mauceli E."/>
            <person name="MacCallum I."/>
        </authorList>
    </citation>
    <scope>NUCLEOTIDE SEQUENCE [LARGE SCALE GENOMIC DNA]</scope>
    <source>
        <strain evidence="5">Tucson 14024-0371.13</strain>
    </source>
</reference>
<dbReference type="PANTHER" id="PTHR21660:SF1">
    <property type="entry name" value="ACYL-COENZYME A THIOESTERASE 13"/>
    <property type="match status" value="1"/>
</dbReference>
<dbReference type="InterPro" id="IPR006683">
    <property type="entry name" value="Thioestr_dom"/>
</dbReference>
<evidence type="ECO:0000256" key="1">
    <source>
        <dbReference type="ARBA" id="ARBA00008324"/>
    </source>
</evidence>
<keyword evidence="2" id="KW-0378">Hydrolase</keyword>
<evidence type="ECO:0000256" key="2">
    <source>
        <dbReference type="ARBA" id="ARBA00022801"/>
    </source>
</evidence>
<name>A0A0P8XUG9_DROAN</name>
<evidence type="ECO:0000313" key="5">
    <source>
        <dbReference type="Proteomes" id="UP000007801"/>
    </source>
</evidence>
<dbReference type="Pfam" id="PF03061">
    <property type="entry name" value="4HBT"/>
    <property type="match status" value="1"/>
</dbReference>
<organism evidence="4 5">
    <name type="scientific">Drosophila ananassae</name>
    <name type="common">Fruit fly</name>
    <dbReference type="NCBI Taxonomy" id="7217"/>
    <lineage>
        <taxon>Eukaryota</taxon>
        <taxon>Metazoa</taxon>
        <taxon>Ecdysozoa</taxon>
        <taxon>Arthropoda</taxon>
        <taxon>Hexapoda</taxon>
        <taxon>Insecta</taxon>
        <taxon>Pterygota</taxon>
        <taxon>Neoptera</taxon>
        <taxon>Endopterygota</taxon>
        <taxon>Diptera</taxon>
        <taxon>Brachycera</taxon>
        <taxon>Muscomorpha</taxon>
        <taxon>Ephydroidea</taxon>
        <taxon>Drosophilidae</taxon>
        <taxon>Drosophila</taxon>
        <taxon>Sophophora</taxon>
    </lineage>
</organism>
<comment type="similarity">
    <text evidence="1">Belongs to the thioesterase PaaI family.</text>
</comment>
<dbReference type="GeneID" id="26515572"/>